<dbReference type="FunFam" id="1.20.1250.20:FF:000386">
    <property type="entry name" value="MFS general substrate transporter"/>
    <property type="match status" value="1"/>
</dbReference>
<evidence type="ECO:0000256" key="4">
    <source>
        <dbReference type="ARBA" id="ARBA00022692"/>
    </source>
</evidence>
<evidence type="ECO:0000256" key="3">
    <source>
        <dbReference type="ARBA" id="ARBA00022475"/>
    </source>
</evidence>
<keyword evidence="2" id="KW-0813">Transport</keyword>
<feature type="transmembrane region" description="Helical" evidence="9">
    <location>
        <begin position="292"/>
        <end position="315"/>
    </location>
</feature>
<dbReference type="InterPro" id="IPR011701">
    <property type="entry name" value="MFS"/>
</dbReference>
<dbReference type="EMBL" id="CAJPDR010000146">
    <property type="protein sequence ID" value="CAF9921453.1"/>
    <property type="molecule type" value="Genomic_DNA"/>
</dbReference>
<feature type="transmembrane region" description="Helical" evidence="9">
    <location>
        <begin position="365"/>
        <end position="383"/>
    </location>
</feature>
<dbReference type="PANTHER" id="PTHR43791:SF39">
    <property type="entry name" value="TRANSPORTER LIZ1_SEO1, PUTATIVE (AFU_ORTHOLOGUE AFUA_3G00980)-RELATED"/>
    <property type="match status" value="1"/>
</dbReference>
<evidence type="ECO:0000256" key="8">
    <source>
        <dbReference type="SAM" id="MobiDB-lite"/>
    </source>
</evidence>
<comment type="similarity">
    <text evidence="7">Belongs to the major facilitator superfamily. Allantoate permease family.</text>
</comment>
<keyword evidence="11" id="KW-1185">Reference proteome</keyword>
<proteinExistence type="inferred from homology"/>
<feature type="transmembrane region" description="Helical" evidence="9">
    <location>
        <begin position="172"/>
        <end position="194"/>
    </location>
</feature>
<name>A0A8H3FBR7_9LECA</name>
<keyword evidence="4 9" id="KW-0812">Transmembrane</keyword>
<evidence type="ECO:0000256" key="7">
    <source>
        <dbReference type="ARBA" id="ARBA00037968"/>
    </source>
</evidence>
<keyword evidence="5 9" id="KW-1133">Transmembrane helix</keyword>
<dbReference type="GO" id="GO:0005886">
    <property type="term" value="C:plasma membrane"/>
    <property type="evidence" value="ECO:0007669"/>
    <property type="project" value="UniProtKB-SubCell"/>
</dbReference>
<feature type="region of interest" description="Disordered" evidence="8">
    <location>
        <begin position="488"/>
        <end position="512"/>
    </location>
</feature>
<evidence type="ECO:0008006" key="12">
    <source>
        <dbReference type="Google" id="ProtNLM"/>
    </source>
</evidence>
<dbReference type="PANTHER" id="PTHR43791">
    <property type="entry name" value="PERMEASE-RELATED"/>
    <property type="match status" value="1"/>
</dbReference>
<reference evidence="10" key="1">
    <citation type="submission" date="2021-03" db="EMBL/GenBank/DDBJ databases">
        <authorList>
            <person name="Tagirdzhanova G."/>
        </authorList>
    </citation>
    <scope>NUCLEOTIDE SEQUENCE</scope>
</reference>
<dbReference type="Proteomes" id="UP000664203">
    <property type="component" value="Unassembled WGS sequence"/>
</dbReference>
<evidence type="ECO:0000313" key="11">
    <source>
        <dbReference type="Proteomes" id="UP000664203"/>
    </source>
</evidence>
<sequence>MQDSADKADIVIQEKVQQKWQSYLWDTLDKAPEERKFLFKLDFALLTFASLGYFIKYLDQANINNAFVSGMKEQLGLYGNELNYMQSCWTAGYVIGQIPSNILLTRIRPSIWIPSMEVTWTILTFCLCRCSTARQVYAVRFFVGLAESSFYPGMQYVIGSWYRKDELAKRSCIFHVSSAIATMCSGYLMAAVYHLGGRGGFAGWQWLFIVDGIISLPIALAGFLFIPDVPETSRAFYLNIDVRGDVLRYKPALGLRLALQEREYAKKRMQLEGRKPRAPYTKAKIRKILTSWHIYALTALYVFFNNGGAGAAPVFAQFLKDSKHPKYSIAQINDYPTTTYAVQIVTTLIYAWTSDSILKGDRLPPIVFGGVINIVCYISLAIWNIREGWRWTCYILMGAGFGLSGLCMAWAHEICADDNEERAIVVASMNEMAYVLQAWLPLLVWQQIDAPQYRKGFITITVISASLIVTGFITKALHKSQIRRRSYQSRENETVRSSGEDASEHVQITTKG</sequence>
<evidence type="ECO:0000256" key="6">
    <source>
        <dbReference type="ARBA" id="ARBA00023136"/>
    </source>
</evidence>
<evidence type="ECO:0000313" key="10">
    <source>
        <dbReference type="EMBL" id="CAF9921453.1"/>
    </source>
</evidence>
<dbReference type="SUPFAM" id="SSF103473">
    <property type="entry name" value="MFS general substrate transporter"/>
    <property type="match status" value="1"/>
</dbReference>
<feature type="transmembrane region" description="Helical" evidence="9">
    <location>
        <begin position="457"/>
        <end position="477"/>
    </location>
</feature>
<organism evidence="10 11">
    <name type="scientific">Alectoria fallacina</name>
    <dbReference type="NCBI Taxonomy" id="1903189"/>
    <lineage>
        <taxon>Eukaryota</taxon>
        <taxon>Fungi</taxon>
        <taxon>Dikarya</taxon>
        <taxon>Ascomycota</taxon>
        <taxon>Pezizomycotina</taxon>
        <taxon>Lecanoromycetes</taxon>
        <taxon>OSLEUM clade</taxon>
        <taxon>Lecanoromycetidae</taxon>
        <taxon>Lecanorales</taxon>
        <taxon>Lecanorineae</taxon>
        <taxon>Parmeliaceae</taxon>
        <taxon>Alectoria</taxon>
    </lineage>
</organism>
<dbReference type="Pfam" id="PF07690">
    <property type="entry name" value="MFS_1"/>
    <property type="match status" value="1"/>
</dbReference>
<keyword evidence="6 9" id="KW-0472">Membrane</keyword>
<accession>A0A8H3FBR7</accession>
<dbReference type="GO" id="GO:0022857">
    <property type="term" value="F:transmembrane transporter activity"/>
    <property type="evidence" value="ECO:0007669"/>
    <property type="project" value="InterPro"/>
</dbReference>
<evidence type="ECO:0000256" key="5">
    <source>
        <dbReference type="ARBA" id="ARBA00022989"/>
    </source>
</evidence>
<evidence type="ECO:0000256" key="9">
    <source>
        <dbReference type="SAM" id="Phobius"/>
    </source>
</evidence>
<feature type="transmembrane region" description="Helical" evidence="9">
    <location>
        <begin position="206"/>
        <end position="226"/>
    </location>
</feature>
<evidence type="ECO:0000256" key="1">
    <source>
        <dbReference type="ARBA" id="ARBA00004651"/>
    </source>
</evidence>
<dbReference type="OrthoDB" id="3639251at2759"/>
<feature type="compositionally biased region" description="Basic and acidic residues" evidence="8">
    <location>
        <begin position="488"/>
        <end position="504"/>
    </location>
</feature>
<keyword evidence="3" id="KW-1003">Cell membrane</keyword>
<protein>
    <recommendedName>
        <fullName evidence="12">Major facilitator superfamily (MFS) profile domain-containing protein</fullName>
    </recommendedName>
</protein>
<dbReference type="FunFam" id="1.20.1250.20:FF:000065">
    <property type="entry name" value="Putative MFS pantothenate transporter"/>
    <property type="match status" value="1"/>
</dbReference>
<comment type="caution">
    <text evidence="10">The sequence shown here is derived from an EMBL/GenBank/DDBJ whole genome shotgun (WGS) entry which is preliminary data.</text>
</comment>
<comment type="subcellular location">
    <subcellularLocation>
        <location evidence="1">Cell membrane</location>
        <topology evidence="1">Multi-pass membrane protein</topology>
    </subcellularLocation>
</comment>
<dbReference type="Gene3D" id="1.20.1250.20">
    <property type="entry name" value="MFS general substrate transporter like domains"/>
    <property type="match status" value="2"/>
</dbReference>
<feature type="transmembrane region" description="Helical" evidence="9">
    <location>
        <begin position="389"/>
        <end position="411"/>
    </location>
</feature>
<dbReference type="AlphaFoldDB" id="A0A8H3FBR7"/>
<gene>
    <name evidence="10" type="ORF">ALECFALPRED_001806</name>
</gene>
<dbReference type="InterPro" id="IPR036259">
    <property type="entry name" value="MFS_trans_sf"/>
</dbReference>
<evidence type="ECO:0000256" key="2">
    <source>
        <dbReference type="ARBA" id="ARBA00022448"/>
    </source>
</evidence>